<dbReference type="InterPro" id="IPR017853">
    <property type="entry name" value="GH"/>
</dbReference>
<evidence type="ECO:0000256" key="4">
    <source>
        <dbReference type="ARBA" id="ARBA00012729"/>
    </source>
</evidence>
<dbReference type="PANTHER" id="PTHR11177">
    <property type="entry name" value="CHITINASE"/>
    <property type="match status" value="1"/>
</dbReference>
<keyword evidence="6 11" id="KW-0378">Hydrolase</keyword>
<dbReference type="SUPFAM" id="SSF51445">
    <property type="entry name" value="(Trans)glycosidases"/>
    <property type="match status" value="1"/>
</dbReference>
<dbReference type="CDD" id="cd06548">
    <property type="entry name" value="GH18_chitinase"/>
    <property type="match status" value="1"/>
</dbReference>
<evidence type="ECO:0000256" key="1">
    <source>
        <dbReference type="ARBA" id="ARBA00000822"/>
    </source>
</evidence>
<sequence>MSSDPHADLERHYPTDSWEEDGMNAYGCVKQLYLLKKANRHLKVLLSIGGWEYSPTLSKAASTNTTRAAFASSAVNLITDWGFDGIDIDWEWHDPPPTQTDATNFVLLLQAVRAALDKASTRSCSNYRFLLTVAAPAGPTIYNALDLNGMAEYTDFFNLKAYDYTGSFSSFSGHQANLYANPNNSDSTPFSTDNAITDYLQRGVPARKIVLGMPAYGRSFRNTSGIGQVFMNTNNMTDVYKYNALPKYGATENIDLACRASYSFDFVSGELVSYDTVPTVQMKTTYIQRKKLAGSMLWEASGDRNGSHSLIAASYAALGKIDMTLNLLSYPLSRYSNIAAGMPEEQN</sequence>
<comment type="catalytic activity">
    <reaction evidence="1">
        <text>Random endo-hydrolysis of N-acetyl-beta-D-glucosaminide (1-&gt;4)-beta-linkages in chitin and chitodextrins.</text>
        <dbReference type="EC" id="3.2.1.14"/>
    </reaction>
</comment>
<dbReference type="PROSITE" id="PS51910">
    <property type="entry name" value="GH18_2"/>
    <property type="match status" value="1"/>
</dbReference>
<dbReference type="PROSITE" id="PS01095">
    <property type="entry name" value="GH18_1"/>
    <property type="match status" value="1"/>
</dbReference>
<dbReference type="GO" id="GO:0008061">
    <property type="term" value="F:chitin binding"/>
    <property type="evidence" value="ECO:0007669"/>
    <property type="project" value="InterPro"/>
</dbReference>
<dbReference type="InterPro" id="IPR050314">
    <property type="entry name" value="Glycosyl_Hydrlase_18"/>
</dbReference>
<feature type="domain" description="GH18" evidence="12">
    <location>
        <begin position="1"/>
        <end position="321"/>
    </location>
</feature>
<evidence type="ECO:0000259" key="12">
    <source>
        <dbReference type="PROSITE" id="PS51910"/>
    </source>
</evidence>
<protein>
    <recommendedName>
        <fullName evidence="4">chitinase</fullName>
        <ecNumber evidence="4">3.2.1.14</ecNumber>
    </recommendedName>
</protein>
<keyword evidence="10" id="KW-0624">Polysaccharide degradation</keyword>
<gene>
    <name evidence="13" type="ORF">S7711_09992</name>
</gene>
<keyword evidence="14" id="KW-1185">Reference proteome</keyword>
<dbReference type="SMART" id="SM00636">
    <property type="entry name" value="Glyco_18"/>
    <property type="match status" value="1"/>
</dbReference>
<dbReference type="AlphaFoldDB" id="A0A084B782"/>
<keyword evidence="7" id="KW-0146">Chitin degradation</keyword>
<evidence type="ECO:0000256" key="8">
    <source>
        <dbReference type="ARBA" id="ARBA00023277"/>
    </source>
</evidence>
<evidence type="ECO:0000256" key="11">
    <source>
        <dbReference type="RuleBase" id="RU000489"/>
    </source>
</evidence>
<reference evidence="13 14" key="1">
    <citation type="journal article" date="2014" name="BMC Genomics">
        <title>Comparative genome sequencing reveals chemotype-specific gene clusters in the toxigenic black mold Stachybotrys.</title>
        <authorList>
            <person name="Semeiks J."/>
            <person name="Borek D."/>
            <person name="Otwinowski Z."/>
            <person name="Grishin N.V."/>
        </authorList>
    </citation>
    <scope>NUCLEOTIDE SEQUENCE [LARGE SCALE GENOMIC DNA]</scope>
    <source>
        <strain evidence="14">CBS 109288 / IBT 7711</strain>
    </source>
</reference>
<dbReference type="InterPro" id="IPR001579">
    <property type="entry name" value="Glyco_hydro_18_chit_AS"/>
</dbReference>
<proteinExistence type="inferred from homology"/>
<dbReference type="Gene3D" id="3.10.50.10">
    <property type="match status" value="1"/>
</dbReference>
<dbReference type="GO" id="GO:0008843">
    <property type="term" value="F:endochitinase activity"/>
    <property type="evidence" value="ECO:0007669"/>
    <property type="project" value="UniProtKB-EC"/>
</dbReference>
<accession>A0A084B782</accession>
<dbReference type="Gene3D" id="3.20.20.80">
    <property type="entry name" value="Glycosidases"/>
    <property type="match status" value="1"/>
</dbReference>
<dbReference type="GO" id="GO:0006032">
    <property type="term" value="P:chitin catabolic process"/>
    <property type="evidence" value="ECO:0007669"/>
    <property type="project" value="UniProtKB-KW"/>
</dbReference>
<dbReference type="HOGENOM" id="CLU_002833_1_1_1"/>
<evidence type="ECO:0000256" key="2">
    <source>
        <dbReference type="ARBA" id="ARBA00004613"/>
    </source>
</evidence>
<comment type="similarity">
    <text evidence="3">Belongs to the glycosyl hydrolase 18 family. Chitinase class V subfamily.</text>
</comment>
<dbReference type="PANTHER" id="PTHR11177:SF365">
    <property type="entry name" value="ENDOCHITINASE B"/>
    <property type="match status" value="1"/>
</dbReference>
<evidence type="ECO:0000256" key="5">
    <source>
        <dbReference type="ARBA" id="ARBA00022525"/>
    </source>
</evidence>
<comment type="subcellular location">
    <subcellularLocation>
        <location evidence="2">Secreted</location>
    </subcellularLocation>
</comment>
<evidence type="ECO:0000256" key="10">
    <source>
        <dbReference type="ARBA" id="ARBA00023326"/>
    </source>
</evidence>
<keyword evidence="8" id="KW-0119">Carbohydrate metabolism</keyword>
<name>A0A084B782_STACB</name>
<dbReference type="Proteomes" id="UP000028045">
    <property type="component" value="Unassembled WGS sequence"/>
</dbReference>
<dbReference type="GO" id="GO:0005576">
    <property type="term" value="C:extracellular region"/>
    <property type="evidence" value="ECO:0007669"/>
    <property type="project" value="UniProtKB-SubCell"/>
</dbReference>
<keyword evidence="9 11" id="KW-0326">Glycosidase</keyword>
<evidence type="ECO:0000256" key="7">
    <source>
        <dbReference type="ARBA" id="ARBA00023024"/>
    </source>
</evidence>
<organism evidence="13 14">
    <name type="scientific">Stachybotrys chartarum (strain CBS 109288 / IBT 7711)</name>
    <name type="common">Toxic black mold</name>
    <name type="synonym">Stilbospora chartarum</name>
    <dbReference type="NCBI Taxonomy" id="1280523"/>
    <lineage>
        <taxon>Eukaryota</taxon>
        <taxon>Fungi</taxon>
        <taxon>Dikarya</taxon>
        <taxon>Ascomycota</taxon>
        <taxon>Pezizomycotina</taxon>
        <taxon>Sordariomycetes</taxon>
        <taxon>Hypocreomycetidae</taxon>
        <taxon>Hypocreales</taxon>
        <taxon>Stachybotryaceae</taxon>
        <taxon>Stachybotrys</taxon>
    </lineage>
</organism>
<evidence type="ECO:0000313" key="13">
    <source>
        <dbReference type="EMBL" id="KEY73411.1"/>
    </source>
</evidence>
<dbReference type="InterPro" id="IPR011583">
    <property type="entry name" value="Chitinase_II/V-like_cat"/>
</dbReference>
<dbReference type="GO" id="GO:0000272">
    <property type="term" value="P:polysaccharide catabolic process"/>
    <property type="evidence" value="ECO:0007669"/>
    <property type="project" value="UniProtKB-KW"/>
</dbReference>
<dbReference type="SUPFAM" id="SSF54556">
    <property type="entry name" value="Chitinase insertion domain"/>
    <property type="match status" value="1"/>
</dbReference>
<evidence type="ECO:0000256" key="6">
    <source>
        <dbReference type="ARBA" id="ARBA00022801"/>
    </source>
</evidence>
<dbReference type="EC" id="3.2.1.14" evidence="4"/>
<dbReference type="Pfam" id="PF00704">
    <property type="entry name" value="Glyco_hydro_18"/>
    <property type="match status" value="1"/>
</dbReference>
<keyword evidence="5" id="KW-0964">Secreted</keyword>
<dbReference type="InterPro" id="IPR001223">
    <property type="entry name" value="Glyco_hydro18_cat"/>
</dbReference>
<dbReference type="InterPro" id="IPR029070">
    <property type="entry name" value="Chitinase_insertion_sf"/>
</dbReference>
<evidence type="ECO:0000256" key="3">
    <source>
        <dbReference type="ARBA" id="ARBA00008682"/>
    </source>
</evidence>
<evidence type="ECO:0000313" key="14">
    <source>
        <dbReference type="Proteomes" id="UP000028045"/>
    </source>
</evidence>
<evidence type="ECO:0000256" key="9">
    <source>
        <dbReference type="ARBA" id="ARBA00023295"/>
    </source>
</evidence>
<dbReference type="EMBL" id="KL647848">
    <property type="protein sequence ID" value="KEY73411.1"/>
    <property type="molecule type" value="Genomic_DNA"/>
</dbReference>